<comment type="subcellular location">
    <subcellularLocation>
        <location evidence="1">Cell membrane</location>
        <topology evidence="1">Multi-pass membrane protein</topology>
    </subcellularLocation>
</comment>
<dbReference type="PANTHER" id="PTHR42770:SF7">
    <property type="entry name" value="MEMBRANE PROTEIN"/>
    <property type="match status" value="1"/>
</dbReference>
<evidence type="ECO:0000256" key="5">
    <source>
        <dbReference type="ARBA" id="ARBA00023136"/>
    </source>
</evidence>
<evidence type="ECO:0000256" key="3">
    <source>
        <dbReference type="ARBA" id="ARBA00022692"/>
    </source>
</evidence>
<feature type="transmembrane region" description="Helical" evidence="6">
    <location>
        <begin position="284"/>
        <end position="309"/>
    </location>
</feature>
<dbReference type="RefSeq" id="WP_285762462.1">
    <property type="nucleotide sequence ID" value="NZ_BSYJ01000001.1"/>
</dbReference>
<dbReference type="PANTHER" id="PTHR42770">
    <property type="entry name" value="AMINO ACID TRANSPORTER-RELATED"/>
    <property type="match status" value="1"/>
</dbReference>
<feature type="transmembrane region" description="Helical" evidence="6">
    <location>
        <begin position="158"/>
        <end position="180"/>
    </location>
</feature>
<dbReference type="Proteomes" id="UP001224392">
    <property type="component" value="Unassembled WGS sequence"/>
</dbReference>
<dbReference type="PIRSF" id="PIRSF006060">
    <property type="entry name" value="AA_transporter"/>
    <property type="match status" value="1"/>
</dbReference>
<evidence type="ECO:0000313" key="8">
    <source>
        <dbReference type="Proteomes" id="UP001224392"/>
    </source>
</evidence>
<feature type="transmembrane region" description="Helical" evidence="6">
    <location>
        <begin position="396"/>
        <end position="415"/>
    </location>
</feature>
<keyword evidence="3 6" id="KW-0812">Transmembrane</keyword>
<keyword evidence="8" id="KW-1185">Reference proteome</keyword>
<dbReference type="Gene3D" id="1.20.1740.10">
    <property type="entry name" value="Amino acid/polyamine transporter I"/>
    <property type="match status" value="1"/>
</dbReference>
<feature type="transmembrane region" description="Helical" evidence="6">
    <location>
        <begin position="124"/>
        <end position="151"/>
    </location>
</feature>
<feature type="transmembrane region" description="Helical" evidence="6">
    <location>
        <begin position="14"/>
        <end position="35"/>
    </location>
</feature>
<evidence type="ECO:0000256" key="6">
    <source>
        <dbReference type="SAM" id="Phobius"/>
    </source>
</evidence>
<sequence length="457" mass="49147">MSNGFAKVLSRKEVITLAFGAMIGWSWVLMSGVWLQRAGSVGTLLAFAIGGLAILLISLTYAELASAMPRAGGEHVYTHRAFGPGISFICTWALIMAYTTVPMFEATALPTAIEYLFPGIAKGYLWTIAGAEVHLSLVIIGISASLLVCWINVRGIKIAAALQGYITLAFLLVGISFFVRSLGGSSSGAEPFFINGAAGVMSVLIMVPALLVGFDVIPQSAEEINLPRREIGKWLVISVAMAVAWYGLITLCVALALEPGEYGITMGTAVANERVFGAGWAGDLMVAAGIAGMLTSWNAFIVGGSRVIYALARSGMLPPIFARLHPRYHTPYAAIWMLCSLCVVAPFFGKTILIWLVDTGSFAVMISFIFVCAAFLKLRRTEPELERPFRVPHGQLVGRLALWLSVGIVLIFLPGSPSALIWPYEWVMVLIWVVLGSVLYRRSRHLPQAGADPVSSS</sequence>
<feature type="transmembrane region" description="Helical" evidence="6">
    <location>
        <begin position="192"/>
        <end position="214"/>
    </location>
</feature>
<feature type="transmembrane region" description="Helical" evidence="6">
    <location>
        <begin position="354"/>
        <end position="376"/>
    </location>
</feature>
<feature type="transmembrane region" description="Helical" evidence="6">
    <location>
        <begin position="421"/>
        <end position="440"/>
    </location>
</feature>
<keyword evidence="2" id="KW-1003">Cell membrane</keyword>
<reference evidence="7 8" key="1">
    <citation type="submission" date="2023-04" db="EMBL/GenBank/DDBJ databases">
        <title>Marinobulbifer ophiurae gen. nov., sp. Nov., isolate from tissue of brittle star Ophioplocus japonicus.</title>
        <authorList>
            <person name="Kawano K."/>
            <person name="Sawayama S."/>
            <person name="Nakagawa S."/>
        </authorList>
    </citation>
    <scope>NUCLEOTIDE SEQUENCE [LARGE SCALE GENOMIC DNA]</scope>
    <source>
        <strain evidence="7 8">NKW57</strain>
    </source>
</reference>
<feature type="transmembrane region" description="Helical" evidence="6">
    <location>
        <begin position="41"/>
        <end position="62"/>
    </location>
</feature>
<evidence type="ECO:0000256" key="1">
    <source>
        <dbReference type="ARBA" id="ARBA00004651"/>
    </source>
</evidence>
<keyword evidence="4 6" id="KW-1133">Transmembrane helix</keyword>
<gene>
    <name evidence="7" type="ORF">MNKW57_02610</name>
</gene>
<dbReference type="InterPro" id="IPR002293">
    <property type="entry name" value="AA/rel_permease1"/>
</dbReference>
<evidence type="ECO:0000313" key="7">
    <source>
        <dbReference type="EMBL" id="GMG85940.1"/>
    </source>
</evidence>
<feature type="transmembrane region" description="Helical" evidence="6">
    <location>
        <begin position="234"/>
        <end position="257"/>
    </location>
</feature>
<proteinExistence type="predicted"/>
<evidence type="ECO:0000256" key="4">
    <source>
        <dbReference type="ARBA" id="ARBA00022989"/>
    </source>
</evidence>
<comment type="caution">
    <text evidence="7">The sequence shown here is derived from an EMBL/GenBank/DDBJ whole genome shotgun (WGS) entry which is preliminary data.</text>
</comment>
<feature type="transmembrane region" description="Helical" evidence="6">
    <location>
        <begin position="82"/>
        <end position="104"/>
    </location>
</feature>
<keyword evidence="5 6" id="KW-0472">Membrane</keyword>
<dbReference type="EMBL" id="BSYJ01000001">
    <property type="protein sequence ID" value="GMG85940.1"/>
    <property type="molecule type" value="Genomic_DNA"/>
</dbReference>
<protein>
    <submittedName>
        <fullName evidence="7">APC family permease</fullName>
    </submittedName>
</protein>
<name>A0ABQ6LV39_9GAMM</name>
<dbReference type="InterPro" id="IPR050367">
    <property type="entry name" value="APC_superfamily"/>
</dbReference>
<feature type="transmembrane region" description="Helical" evidence="6">
    <location>
        <begin position="330"/>
        <end position="348"/>
    </location>
</feature>
<accession>A0ABQ6LV39</accession>
<dbReference type="Pfam" id="PF13520">
    <property type="entry name" value="AA_permease_2"/>
    <property type="match status" value="1"/>
</dbReference>
<evidence type="ECO:0000256" key="2">
    <source>
        <dbReference type="ARBA" id="ARBA00022475"/>
    </source>
</evidence>
<organism evidence="7 8">
    <name type="scientific">Biformimicrobium ophioploci</name>
    <dbReference type="NCBI Taxonomy" id="3036711"/>
    <lineage>
        <taxon>Bacteria</taxon>
        <taxon>Pseudomonadati</taxon>
        <taxon>Pseudomonadota</taxon>
        <taxon>Gammaproteobacteria</taxon>
        <taxon>Cellvibrionales</taxon>
        <taxon>Microbulbiferaceae</taxon>
        <taxon>Biformimicrobium</taxon>
    </lineage>
</organism>